<dbReference type="STRING" id="525918.SAMN05660964_00592"/>
<dbReference type="RefSeq" id="WP_093065250.1">
    <property type="nucleotide sequence ID" value="NZ_FNQP01000003.1"/>
</dbReference>
<reference evidence="2 3" key="1">
    <citation type="submission" date="2016-10" db="EMBL/GenBank/DDBJ databases">
        <authorList>
            <person name="de Groot N.N."/>
        </authorList>
    </citation>
    <scope>NUCLEOTIDE SEQUENCE [LARGE SCALE GENOMIC DNA]</scope>
    <source>
        <strain evidence="2 3">DSM 21228</strain>
    </source>
</reference>
<dbReference type="Gene3D" id="3.40.50.300">
    <property type="entry name" value="P-loop containing nucleotide triphosphate hydrolases"/>
    <property type="match status" value="2"/>
</dbReference>
<evidence type="ECO:0000313" key="2">
    <source>
        <dbReference type="EMBL" id="SDZ94757.1"/>
    </source>
</evidence>
<dbReference type="Proteomes" id="UP000199397">
    <property type="component" value="Unassembled WGS sequence"/>
</dbReference>
<feature type="coiled-coil region" evidence="1">
    <location>
        <begin position="478"/>
        <end position="539"/>
    </location>
</feature>
<dbReference type="SUPFAM" id="SSF52540">
    <property type="entry name" value="P-loop containing nucleoside triphosphate hydrolases"/>
    <property type="match status" value="1"/>
</dbReference>
<dbReference type="InterPro" id="IPR027417">
    <property type="entry name" value="P-loop_NTPase"/>
</dbReference>
<keyword evidence="3" id="KW-1185">Reference proteome</keyword>
<dbReference type="InterPro" id="IPR017599">
    <property type="entry name" value="DNA_S_DndD"/>
</dbReference>
<dbReference type="REBASE" id="494386">
    <property type="entry name" value="M.Tca21228DndDP"/>
</dbReference>
<proteinExistence type="predicted"/>
<dbReference type="OrthoDB" id="9795626at2"/>
<protein>
    <submittedName>
        <fullName evidence="2">DNA sulfur modification protein DndD</fullName>
    </submittedName>
</protein>
<evidence type="ECO:0000313" key="3">
    <source>
        <dbReference type="Proteomes" id="UP000199397"/>
    </source>
</evidence>
<sequence>MIIDRVIISNLFSYRGQQIFDLSPATDTRRNIALIHGRNGYGKTSFINSVKLLFLGTSDAMLSTVQTGRKLRPKDYIQGAGNEWQGILNTEARKAEPDGDFSITLEWTERGEKASVRRFWPIHQENYTDNGLLEITFSDGHSITDQEDADAFLENILPRHLLPFFIYDGEQVQTLAEANRTRQLEQIEKILDIATVDLLDEYIGKNISNWRREGSARIEQAELDKLHGELQISCATHEALQAEVRILEEQNQEYTYKIKNLESYIQSKRAFALQEDETRLTTQVDEIRKQLEQKTQQFTDDFTPIAPVLLVPELLQSAEQSLSHLTKQTESPIGKLLSELKKQLPQKLLHEEPLPYPDIYQDQRNFFQQKLAGLLSMYEKLYAPMPVTERSGLKFKLDSVRTTKLLKRLQFFLQADTERQRLGRESQSISDLKRQQRTIQQKLDDVSSLDQDEQKKFQEHKAEIGKLQAVRDEILKAIGQKEDAIKQAQRMVDQKQQAVKTQDTKLRQLSSSQEKLELAQKLQTIYRDYKQDLKKRRREQIEEKINIRFNALMTSHHLIHKIKVDENFSLSYENAHGELVGMANISSGMKQLVAQALLWALKDVSGKEAPVIIDTPLARIDRLHRINLLEQYYPALGRQIILLPTDSEIIAEDYHRLKQYIYREYRLENSQDGAHTQPIKDEAMY</sequence>
<organism evidence="2 3">
    <name type="scientific">Thiothrix caldifontis</name>
    <dbReference type="NCBI Taxonomy" id="525918"/>
    <lineage>
        <taxon>Bacteria</taxon>
        <taxon>Pseudomonadati</taxon>
        <taxon>Pseudomonadota</taxon>
        <taxon>Gammaproteobacteria</taxon>
        <taxon>Thiotrichales</taxon>
        <taxon>Thiotrichaceae</taxon>
        <taxon>Thiothrix</taxon>
    </lineage>
</organism>
<dbReference type="NCBIfam" id="TIGR03185">
    <property type="entry name" value="DNA_S_dndD"/>
    <property type="match status" value="1"/>
</dbReference>
<feature type="coiled-coil region" evidence="1">
    <location>
        <begin position="237"/>
        <end position="297"/>
    </location>
</feature>
<accession>A0A1H3X5R7</accession>
<gene>
    <name evidence="2" type="ORF">SAMN05660964_00592</name>
</gene>
<evidence type="ECO:0000256" key="1">
    <source>
        <dbReference type="SAM" id="Coils"/>
    </source>
</evidence>
<keyword evidence="1" id="KW-0175">Coiled coil</keyword>
<dbReference type="EMBL" id="FNQP01000003">
    <property type="protein sequence ID" value="SDZ94757.1"/>
    <property type="molecule type" value="Genomic_DNA"/>
</dbReference>
<name>A0A1H3X5R7_9GAMM</name>
<dbReference type="AlphaFoldDB" id="A0A1H3X5R7"/>